<dbReference type="AlphaFoldDB" id="A0A8T5YN52"/>
<organism evidence="1 2">
    <name type="scientific">Escherichia coli</name>
    <dbReference type="NCBI Taxonomy" id="562"/>
    <lineage>
        <taxon>Bacteria</taxon>
        <taxon>Pseudomonadati</taxon>
        <taxon>Pseudomonadota</taxon>
        <taxon>Gammaproteobacteria</taxon>
        <taxon>Enterobacterales</taxon>
        <taxon>Enterobacteriaceae</taxon>
        <taxon>Escherichia</taxon>
    </lineage>
</organism>
<reference evidence="1 2" key="1">
    <citation type="submission" date="2019-12" db="EMBL/GenBank/DDBJ databases">
        <title>Enteriobacteria Tanzani isolates_10432.</title>
        <authorList>
            <person name="Subbiah M."/>
            <person name="Call D."/>
        </authorList>
    </citation>
    <scope>NUCLEOTIDE SEQUENCE [LARGE SCALE GENOMIC DNA]</scope>
    <source>
        <strain evidence="1 2">10432wG8</strain>
    </source>
</reference>
<evidence type="ECO:0000313" key="2">
    <source>
        <dbReference type="Proteomes" id="UP000462271"/>
    </source>
</evidence>
<name>A0A8T5YN52_ECOLX</name>
<dbReference type="EMBL" id="WTML01000260">
    <property type="protein sequence ID" value="MWL00648.1"/>
    <property type="molecule type" value="Genomic_DNA"/>
</dbReference>
<protein>
    <submittedName>
        <fullName evidence="1">Uncharacterized protein</fullName>
    </submittedName>
</protein>
<gene>
    <name evidence="1" type="ORF">GQM21_26500</name>
</gene>
<accession>A0A8T5YN52</accession>
<proteinExistence type="predicted"/>
<evidence type="ECO:0000313" key="1">
    <source>
        <dbReference type="EMBL" id="MWL00648.1"/>
    </source>
</evidence>
<sequence>MFTTRPVNGILATQDLNGINERGSSADIYINPCIEHVSGAGIAGLALINSVFINGTSEGNSIGIQFGHENEEWAALSNTVIGMDLEVNSDTDILVNKYSHMNEFIGLKAGYSSSPIKVNGYRNKFIGGSSAGFILTNLSRYNNISDVTLLANGDTISDSGTKNKWTGVWNLFTGEPINSTNPYPSRKQITAIAGDVIKLDPMMASQFSILMTGSPITIGTISLPRVDGIEFNITIFNQTGSDSPEINFEGSLRYSGWTNPKAGTHRSMRFVYDAAFDYYTALTVGQYDITS</sequence>
<comment type="caution">
    <text evidence="1">The sequence shown here is derived from an EMBL/GenBank/DDBJ whole genome shotgun (WGS) entry which is preliminary data.</text>
</comment>
<dbReference type="RefSeq" id="WP_139300749.1">
    <property type="nucleotide sequence ID" value="NZ_LGME01000285.1"/>
</dbReference>
<dbReference type="Proteomes" id="UP000462271">
    <property type="component" value="Unassembled WGS sequence"/>
</dbReference>